<evidence type="ECO:0000313" key="2">
    <source>
        <dbReference type="EMBL" id="MBM7716214.1"/>
    </source>
</evidence>
<feature type="transmembrane region" description="Helical" evidence="1">
    <location>
        <begin position="50"/>
        <end position="75"/>
    </location>
</feature>
<keyword evidence="1" id="KW-0812">Transmembrane</keyword>
<sequence length="217" mass="24248">MVADMMQGDTISLIMIPGYLFFANSFNVIKSEFVLIRIHSRSSLWNNEMLAFGLSAFIFSFLSVTATYILGGLMIKSFVNHWQDPSGELAAILAENSSHLSVQSFLYTSPSVLLIYVVYMTLGLCCIGFVFAVMKLLIKNTPLVFVLLVVIIMIDSYSSQLGILSPYLMLDKLGFLNPFSILGNALITFSVILCFSFIGKKLMNRHDFLFTSKKGNR</sequence>
<name>A0ABS2RAM8_9BACI</name>
<reference evidence="2 3" key="1">
    <citation type="submission" date="2021-01" db="EMBL/GenBank/DDBJ databases">
        <title>Genomic Encyclopedia of Type Strains, Phase IV (KMG-IV): sequencing the most valuable type-strain genomes for metagenomic binning, comparative biology and taxonomic classification.</title>
        <authorList>
            <person name="Goeker M."/>
        </authorList>
    </citation>
    <scope>NUCLEOTIDE SEQUENCE [LARGE SCALE GENOMIC DNA]</scope>
    <source>
        <strain evidence="2 3">DSM 105453</strain>
    </source>
</reference>
<dbReference type="Proteomes" id="UP000823485">
    <property type="component" value="Unassembled WGS sequence"/>
</dbReference>
<feature type="transmembrane region" description="Helical" evidence="1">
    <location>
        <begin position="12"/>
        <end position="29"/>
    </location>
</feature>
<gene>
    <name evidence="2" type="ORF">JOC94_003234</name>
</gene>
<keyword evidence="1" id="KW-1133">Transmembrane helix</keyword>
<proteinExistence type="predicted"/>
<dbReference type="EMBL" id="JAFBFH010000024">
    <property type="protein sequence ID" value="MBM7716214.1"/>
    <property type="molecule type" value="Genomic_DNA"/>
</dbReference>
<dbReference type="RefSeq" id="WP_205179788.1">
    <property type="nucleotide sequence ID" value="NZ_JAFBFH010000024.1"/>
</dbReference>
<feature type="transmembrane region" description="Helical" evidence="1">
    <location>
        <begin position="141"/>
        <end position="159"/>
    </location>
</feature>
<feature type="transmembrane region" description="Helical" evidence="1">
    <location>
        <begin position="113"/>
        <end position="134"/>
    </location>
</feature>
<keyword evidence="3" id="KW-1185">Reference proteome</keyword>
<keyword evidence="1" id="KW-0472">Membrane</keyword>
<comment type="caution">
    <text evidence="2">The sequence shown here is derived from an EMBL/GenBank/DDBJ whole genome shotgun (WGS) entry which is preliminary data.</text>
</comment>
<organism evidence="2 3">
    <name type="scientific">Siminovitchia thermophila</name>
    <dbReference type="NCBI Taxonomy" id="1245522"/>
    <lineage>
        <taxon>Bacteria</taxon>
        <taxon>Bacillati</taxon>
        <taxon>Bacillota</taxon>
        <taxon>Bacilli</taxon>
        <taxon>Bacillales</taxon>
        <taxon>Bacillaceae</taxon>
        <taxon>Siminovitchia</taxon>
    </lineage>
</organism>
<feature type="transmembrane region" description="Helical" evidence="1">
    <location>
        <begin position="179"/>
        <end position="198"/>
    </location>
</feature>
<accession>A0ABS2RAM8</accession>
<protein>
    <submittedName>
        <fullName evidence="2">Magnesium-transporting ATPase (P-type)</fullName>
    </submittedName>
</protein>
<evidence type="ECO:0000313" key="3">
    <source>
        <dbReference type="Proteomes" id="UP000823485"/>
    </source>
</evidence>
<evidence type="ECO:0000256" key="1">
    <source>
        <dbReference type="SAM" id="Phobius"/>
    </source>
</evidence>